<name>A0A5N6KEB7_MONLA</name>
<feature type="region of interest" description="Disordered" evidence="1">
    <location>
        <begin position="88"/>
        <end position="119"/>
    </location>
</feature>
<dbReference type="EMBL" id="VIGI01000003">
    <property type="protein sequence ID" value="KAB8302130.1"/>
    <property type="molecule type" value="Genomic_DNA"/>
</dbReference>
<dbReference type="AlphaFoldDB" id="A0A5N6KEB7"/>
<sequence length="144" mass="16568">MSSSISVSGKPPAKTPPVEEKVHWKRYFFTQCQNLTDEEDPKCVPQKFMTRDVLEPKGGLWDLYPETRGKGFDELGLRAVFNKELRKEMKARKEAQKPVSERAPSEESHDRNSQETVRPERVAALLNVDDLEDRKWGIVGLIKK</sequence>
<dbReference type="OrthoDB" id="10468782at2759"/>
<evidence type="ECO:0000256" key="1">
    <source>
        <dbReference type="SAM" id="MobiDB-lite"/>
    </source>
</evidence>
<organism evidence="2 3">
    <name type="scientific">Monilinia laxa</name>
    <name type="common">Brown rot fungus</name>
    <name type="synonym">Sclerotinia laxa</name>
    <dbReference type="NCBI Taxonomy" id="61186"/>
    <lineage>
        <taxon>Eukaryota</taxon>
        <taxon>Fungi</taxon>
        <taxon>Dikarya</taxon>
        <taxon>Ascomycota</taxon>
        <taxon>Pezizomycotina</taxon>
        <taxon>Leotiomycetes</taxon>
        <taxon>Helotiales</taxon>
        <taxon>Sclerotiniaceae</taxon>
        <taxon>Monilinia</taxon>
    </lineage>
</organism>
<evidence type="ECO:0000313" key="3">
    <source>
        <dbReference type="Proteomes" id="UP000326757"/>
    </source>
</evidence>
<reference evidence="2 3" key="1">
    <citation type="submission" date="2019-06" db="EMBL/GenBank/DDBJ databases">
        <title>Genome Sequence of the Brown Rot Fungal Pathogen Monilinia laxa.</title>
        <authorList>
            <person name="De Miccolis Angelini R.M."/>
            <person name="Landi L."/>
            <person name="Abate D."/>
            <person name="Pollastro S."/>
            <person name="Romanazzi G."/>
            <person name="Faretra F."/>
        </authorList>
    </citation>
    <scope>NUCLEOTIDE SEQUENCE [LARGE SCALE GENOMIC DNA]</scope>
    <source>
        <strain evidence="2 3">Mlax316</strain>
    </source>
</reference>
<dbReference type="Proteomes" id="UP000326757">
    <property type="component" value="Unassembled WGS sequence"/>
</dbReference>
<gene>
    <name evidence="2" type="ORF">EYC80_005578</name>
</gene>
<accession>A0A5N6KEB7</accession>
<protein>
    <submittedName>
        <fullName evidence="2">Uncharacterized protein</fullName>
    </submittedName>
</protein>
<comment type="caution">
    <text evidence="2">The sequence shown here is derived from an EMBL/GenBank/DDBJ whole genome shotgun (WGS) entry which is preliminary data.</text>
</comment>
<evidence type="ECO:0000313" key="2">
    <source>
        <dbReference type="EMBL" id="KAB8302130.1"/>
    </source>
</evidence>
<keyword evidence="3" id="KW-1185">Reference proteome</keyword>
<proteinExistence type="predicted"/>